<name>A0A9P9F4F7_9HYPO</name>
<dbReference type="Proteomes" id="UP000738349">
    <property type="component" value="Unassembled WGS sequence"/>
</dbReference>
<evidence type="ECO:0000259" key="4">
    <source>
        <dbReference type="PROSITE" id="PS50048"/>
    </source>
</evidence>
<dbReference type="PROSITE" id="PS50048">
    <property type="entry name" value="ZN2_CY6_FUNGAL_2"/>
    <property type="match status" value="1"/>
</dbReference>
<protein>
    <submittedName>
        <fullName evidence="5">Fungal-specific transcription factor domain-containing protein</fullName>
    </submittedName>
</protein>
<keyword evidence="6" id="KW-1185">Reference proteome</keyword>
<feature type="region of interest" description="Disordered" evidence="3">
    <location>
        <begin position="1"/>
        <end position="38"/>
    </location>
</feature>
<dbReference type="GO" id="GO:0008270">
    <property type="term" value="F:zinc ion binding"/>
    <property type="evidence" value="ECO:0007669"/>
    <property type="project" value="InterPro"/>
</dbReference>
<gene>
    <name evidence="5" type="ORF">EDB81DRAFT_791463</name>
</gene>
<dbReference type="Pfam" id="PF04082">
    <property type="entry name" value="Fungal_trans"/>
    <property type="match status" value="1"/>
</dbReference>
<keyword evidence="1" id="KW-0479">Metal-binding</keyword>
<dbReference type="GO" id="GO:0006351">
    <property type="term" value="P:DNA-templated transcription"/>
    <property type="evidence" value="ECO:0007669"/>
    <property type="project" value="InterPro"/>
</dbReference>
<evidence type="ECO:0000256" key="3">
    <source>
        <dbReference type="SAM" id="MobiDB-lite"/>
    </source>
</evidence>
<dbReference type="AlphaFoldDB" id="A0A9P9F4F7"/>
<dbReference type="InterPro" id="IPR050797">
    <property type="entry name" value="Carb_Metab_Trans_Reg"/>
</dbReference>
<dbReference type="PANTHER" id="PTHR31668">
    <property type="entry name" value="GLUCOSE TRANSPORT TRANSCRIPTION REGULATOR RGT1-RELATED-RELATED"/>
    <property type="match status" value="1"/>
</dbReference>
<evidence type="ECO:0000313" key="6">
    <source>
        <dbReference type="Proteomes" id="UP000738349"/>
    </source>
</evidence>
<dbReference type="SUPFAM" id="SSF57701">
    <property type="entry name" value="Zn2/Cys6 DNA-binding domain"/>
    <property type="match status" value="1"/>
</dbReference>
<dbReference type="PANTHER" id="PTHR31668:SF23">
    <property type="entry name" value="ZN(II)2CYS6 TRANSCRIPTION FACTOR (EUROFUNG)"/>
    <property type="match status" value="1"/>
</dbReference>
<feature type="domain" description="Zn(2)-C6 fungal-type" evidence="4">
    <location>
        <begin position="37"/>
        <end position="68"/>
    </location>
</feature>
<accession>A0A9P9F4F7</accession>
<comment type="caution">
    <text evidence="5">The sequence shown here is derived from an EMBL/GenBank/DDBJ whole genome shotgun (WGS) entry which is preliminary data.</text>
</comment>
<dbReference type="GO" id="GO:0005634">
    <property type="term" value="C:nucleus"/>
    <property type="evidence" value="ECO:0007669"/>
    <property type="project" value="TreeGrafter"/>
</dbReference>
<dbReference type="GO" id="GO:0003677">
    <property type="term" value="F:DNA binding"/>
    <property type="evidence" value="ECO:0007669"/>
    <property type="project" value="InterPro"/>
</dbReference>
<dbReference type="InterPro" id="IPR001138">
    <property type="entry name" value="Zn2Cys6_DnaBD"/>
</dbReference>
<keyword evidence="2" id="KW-0539">Nucleus</keyword>
<feature type="region of interest" description="Disordered" evidence="3">
    <location>
        <begin position="75"/>
        <end position="105"/>
    </location>
</feature>
<organism evidence="5 6">
    <name type="scientific">Dactylonectria macrodidyma</name>
    <dbReference type="NCBI Taxonomy" id="307937"/>
    <lineage>
        <taxon>Eukaryota</taxon>
        <taxon>Fungi</taxon>
        <taxon>Dikarya</taxon>
        <taxon>Ascomycota</taxon>
        <taxon>Pezizomycotina</taxon>
        <taxon>Sordariomycetes</taxon>
        <taxon>Hypocreomycetidae</taxon>
        <taxon>Hypocreales</taxon>
        <taxon>Nectriaceae</taxon>
        <taxon>Dactylonectria</taxon>
    </lineage>
</organism>
<dbReference type="CDD" id="cd12148">
    <property type="entry name" value="fungal_TF_MHR"/>
    <property type="match status" value="1"/>
</dbReference>
<dbReference type="GO" id="GO:0001080">
    <property type="term" value="P:nitrogen catabolite activation of transcription from RNA polymerase II promoter"/>
    <property type="evidence" value="ECO:0007669"/>
    <property type="project" value="TreeGrafter"/>
</dbReference>
<dbReference type="GO" id="GO:0000981">
    <property type="term" value="F:DNA-binding transcription factor activity, RNA polymerase II-specific"/>
    <property type="evidence" value="ECO:0007669"/>
    <property type="project" value="InterPro"/>
</dbReference>
<dbReference type="OrthoDB" id="2018619at2759"/>
<dbReference type="InterPro" id="IPR007219">
    <property type="entry name" value="XnlR_reg_dom"/>
</dbReference>
<dbReference type="SMART" id="SM00906">
    <property type="entry name" value="Fungal_trans"/>
    <property type="match status" value="1"/>
</dbReference>
<dbReference type="CDD" id="cd00067">
    <property type="entry name" value="GAL4"/>
    <property type="match status" value="1"/>
</dbReference>
<reference evidence="5" key="1">
    <citation type="journal article" date="2021" name="Nat. Commun.">
        <title>Genetic determinants of endophytism in the Arabidopsis root mycobiome.</title>
        <authorList>
            <person name="Mesny F."/>
            <person name="Miyauchi S."/>
            <person name="Thiergart T."/>
            <person name="Pickel B."/>
            <person name="Atanasova L."/>
            <person name="Karlsson M."/>
            <person name="Huettel B."/>
            <person name="Barry K.W."/>
            <person name="Haridas S."/>
            <person name="Chen C."/>
            <person name="Bauer D."/>
            <person name="Andreopoulos W."/>
            <person name="Pangilinan J."/>
            <person name="LaButti K."/>
            <person name="Riley R."/>
            <person name="Lipzen A."/>
            <person name="Clum A."/>
            <person name="Drula E."/>
            <person name="Henrissat B."/>
            <person name="Kohler A."/>
            <person name="Grigoriev I.V."/>
            <person name="Martin F.M."/>
            <person name="Hacquard S."/>
        </authorList>
    </citation>
    <scope>NUCLEOTIDE SEQUENCE</scope>
    <source>
        <strain evidence="5">MPI-CAGE-AT-0147</strain>
    </source>
</reference>
<dbReference type="EMBL" id="JAGMUV010000006">
    <property type="protein sequence ID" value="KAH7153470.1"/>
    <property type="molecule type" value="Genomic_DNA"/>
</dbReference>
<feature type="compositionally biased region" description="Low complexity" evidence="3">
    <location>
        <begin position="75"/>
        <end position="98"/>
    </location>
</feature>
<evidence type="ECO:0000256" key="2">
    <source>
        <dbReference type="ARBA" id="ARBA00023242"/>
    </source>
</evidence>
<evidence type="ECO:0000313" key="5">
    <source>
        <dbReference type="EMBL" id="KAH7153470.1"/>
    </source>
</evidence>
<dbReference type="PROSITE" id="PS00463">
    <property type="entry name" value="ZN2_CY6_FUNGAL_1"/>
    <property type="match status" value="1"/>
</dbReference>
<dbReference type="InterPro" id="IPR036864">
    <property type="entry name" value="Zn2-C6_fun-type_DNA-bd_sf"/>
</dbReference>
<proteinExistence type="predicted"/>
<evidence type="ECO:0000256" key="1">
    <source>
        <dbReference type="ARBA" id="ARBA00022723"/>
    </source>
</evidence>
<sequence>MDPRTDSAARPAHGSRKYTIRSNFGQARQPRSRKNRPCDACRRRKTACVIADKPPCLFCTTKGLVCRSSAADAAAVPDPHSTSSPASTGSATPETASGSEHHQVATSVHDGLIRQPTSSSGAAGSSLALYSPSTPLHALEDLDGHTSHSMGLAGEQDTYFLDSFRSVLLSEQDEVDANIIQVYDGSLQPHQHPVHFLLLLNGFPDHTNRAMQEASDAIEGIVWPHGPALVRLFFKHVHPAYPVVSKVRFLRKYSTAKLDVPASLRGAIYALACPFWHRDHSLPNPCPFKQHELLAHSHTTLRRELEAPNLLKLQACLLLLHIVPPDIDSVETPSTWILASQATACAQMIGLHQDPGPWTIATWEKRLRRKLWWASYAVDCWSSVCHGNPPHIGPYTFDTEPPTLDDLRFDEDVPEDLQYLVDPENTAFSISNGARFLEMVNIARSLRTILDCSFQVKKNMSSVESRGQLTAMRERLKDWPSLIPQCLAVDKDNRHNGPLHLSFHATQVLLFRGLMYPATREAKATPGSNLRLWLTAALAQFKVFTMFMSGITEEELTGFWVRHARSQLILCGNFLIYLFLLASEPHDIEAAYQLLEKFHQSLQRLGDTKDDAARGLLRPAMLRIDSFFMQATELIKQGRNGVVASPAVSSS</sequence>